<dbReference type="EMBL" id="MN739539">
    <property type="protein sequence ID" value="QHT11931.1"/>
    <property type="molecule type" value="Genomic_DNA"/>
</dbReference>
<organism evidence="2">
    <name type="scientific">viral metagenome</name>
    <dbReference type="NCBI Taxonomy" id="1070528"/>
    <lineage>
        <taxon>unclassified sequences</taxon>
        <taxon>metagenomes</taxon>
        <taxon>organismal metagenomes</taxon>
    </lineage>
</organism>
<dbReference type="AlphaFoldDB" id="A0A6C0D5W6"/>
<sequence length="438" mass="50047">MFSEESNQQSSTTSNSQDVPSTYTYQFTRHMMSCNNINMGKMKGKDFEPSVSLYGIVNTIKLSQDNAAEFNSNTVFVSNLLRTWITAFLLYGSDKEELNLYISPYLKEETTTIQEEAGINIGKKIFDYELKRGNYAKNITHTANKFLRFLTTLKNISDKNESIVQTTGSNDNFNNLLKKIITKKWYNGLPSTINLYLPKDQNYEGAQNIKFTKTYVSTGYMSRQNDYIIDKSLCNIVDTVGGIRNFKYYFKKKTNNALDGFEKDGDLIEFMNWFEKTNKTYGKPNEPSLIHVVTHSQVMQKYLKDKFALDIDAFANDKNNKQETISIDSETYKIDYSTIRNSNSWRFQTSRTGTTIEKLKATLKPGVPLEKKYAKEIEDANITGSLCGKSGSVEDPCRKSFFNALKKTAAAAGGKPKKRTTRKARKSKKLRKSRKSTR</sequence>
<accession>A0A6C0D5W6</accession>
<feature type="region of interest" description="Disordered" evidence="1">
    <location>
        <begin position="408"/>
        <end position="438"/>
    </location>
</feature>
<reference evidence="2" key="1">
    <citation type="journal article" date="2020" name="Nature">
        <title>Giant virus diversity and host interactions through global metagenomics.</title>
        <authorList>
            <person name="Schulz F."/>
            <person name="Roux S."/>
            <person name="Paez-Espino D."/>
            <person name="Jungbluth S."/>
            <person name="Walsh D.A."/>
            <person name="Denef V.J."/>
            <person name="McMahon K.D."/>
            <person name="Konstantinidis K.T."/>
            <person name="Eloe-Fadrosh E.A."/>
            <person name="Kyrpides N.C."/>
            <person name="Woyke T."/>
        </authorList>
    </citation>
    <scope>NUCLEOTIDE SEQUENCE</scope>
    <source>
        <strain evidence="2">GVMAG-M-3300023174-124</strain>
    </source>
</reference>
<protein>
    <submittedName>
        <fullName evidence="2">Uncharacterized protein</fullName>
    </submittedName>
</protein>
<name>A0A6C0D5W6_9ZZZZ</name>
<proteinExistence type="predicted"/>
<feature type="compositionally biased region" description="Basic residues" evidence="1">
    <location>
        <begin position="415"/>
        <end position="438"/>
    </location>
</feature>
<evidence type="ECO:0000256" key="1">
    <source>
        <dbReference type="SAM" id="MobiDB-lite"/>
    </source>
</evidence>
<evidence type="ECO:0000313" key="2">
    <source>
        <dbReference type="EMBL" id="QHT11931.1"/>
    </source>
</evidence>